<gene>
    <name evidence="1" type="ORF">A6770_23745</name>
</gene>
<keyword evidence="2" id="KW-1185">Reference proteome</keyword>
<evidence type="ECO:0008006" key="3">
    <source>
        <dbReference type="Google" id="ProtNLM"/>
    </source>
</evidence>
<organism evidence="1 2">
    <name type="scientific">Nostoc minutum NIES-26</name>
    <dbReference type="NCBI Taxonomy" id="1844469"/>
    <lineage>
        <taxon>Bacteria</taxon>
        <taxon>Bacillati</taxon>
        <taxon>Cyanobacteriota</taxon>
        <taxon>Cyanophyceae</taxon>
        <taxon>Nostocales</taxon>
        <taxon>Nostocaceae</taxon>
        <taxon>Nostoc</taxon>
    </lineage>
</organism>
<name>A0A367QX09_9NOSO</name>
<evidence type="ECO:0000313" key="2">
    <source>
        <dbReference type="Proteomes" id="UP000252107"/>
    </source>
</evidence>
<proteinExistence type="predicted"/>
<dbReference type="EMBL" id="LXQD01000298">
    <property type="protein sequence ID" value="RCJ28479.1"/>
    <property type="molecule type" value="Genomic_DNA"/>
</dbReference>
<comment type="caution">
    <text evidence="1">The sequence shown here is derived from an EMBL/GenBank/DDBJ whole genome shotgun (WGS) entry which is preliminary data.</text>
</comment>
<sequence length="74" mass="8582">MLYRSSTRNRRRQNMLRPGISLVQAARFLGVDQSSLYMALQKGQIPTRRQNGRTVVTSGALMEYQARKQINFQH</sequence>
<dbReference type="Proteomes" id="UP000252107">
    <property type="component" value="Unassembled WGS sequence"/>
</dbReference>
<dbReference type="AlphaFoldDB" id="A0A367QX09"/>
<accession>A0A367QX09</accession>
<reference evidence="1" key="1">
    <citation type="submission" date="2016-04" db="EMBL/GenBank/DDBJ databases">
        <authorList>
            <person name="Tabuchi Yagui T.R."/>
        </authorList>
    </citation>
    <scope>NUCLEOTIDE SEQUENCE [LARGE SCALE GENOMIC DNA]</scope>
    <source>
        <strain evidence="1">NIES-26</strain>
    </source>
</reference>
<protein>
    <recommendedName>
        <fullName evidence="3">Helix-turn-helix domain-containing protein</fullName>
    </recommendedName>
</protein>
<evidence type="ECO:0000313" key="1">
    <source>
        <dbReference type="EMBL" id="RCJ28479.1"/>
    </source>
</evidence>